<proteinExistence type="inferred from homology"/>
<dbReference type="InterPro" id="IPR029044">
    <property type="entry name" value="Nucleotide-diphossugar_trans"/>
</dbReference>
<keyword evidence="4" id="KW-0808">Transferase</keyword>
<feature type="chain" id="PRO_5032483294" description="UDP-D-xylose:beta-D-glucoside alpha-1,3-D-xylosyltransferase" evidence="13">
    <location>
        <begin position="21"/>
        <end position="361"/>
    </location>
</feature>
<keyword evidence="3" id="KW-0328">Glycosyltransferase</keyword>
<evidence type="ECO:0000313" key="15">
    <source>
        <dbReference type="Proteomes" id="UP000663879"/>
    </source>
</evidence>
<keyword evidence="13" id="KW-0732">Signal</keyword>
<dbReference type="SUPFAM" id="SSF53448">
    <property type="entry name" value="Nucleotide-diphospho-sugar transferases"/>
    <property type="match status" value="1"/>
</dbReference>
<feature type="signal peptide" evidence="13">
    <location>
        <begin position="1"/>
        <end position="20"/>
    </location>
</feature>
<keyword evidence="7" id="KW-1133">Transmembrane helix</keyword>
<keyword evidence="6" id="KW-0735">Signal-anchor</keyword>
<evidence type="ECO:0000256" key="8">
    <source>
        <dbReference type="ARBA" id="ARBA00023136"/>
    </source>
</evidence>
<dbReference type="GO" id="GO:0016266">
    <property type="term" value="P:protein O-linked glycosylation via N-acetyl-galactosamine"/>
    <property type="evidence" value="ECO:0007669"/>
    <property type="project" value="TreeGrafter"/>
</dbReference>
<dbReference type="EMBL" id="CAJNOC010000088">
    <property type="protein sequence ID" value="CAF0713883.1"/>
    <property type="molecule type" value="Genomic_DNA"/>
</dbReference>
<keyword evidence="5" id="KW-0812">Transmembrane</keyword>
<evidence type="ECO:0000256" key="10">
    <source>
        <dbReference type="ARBA" id="ARBA00037301"/>
    </source>
</evidence>
<dbReference type="PANTHER" id="PTHR46012">
    <property type="entry name" value="IP22168P"/>
    <property type="match status" value="1"/>
</dbReference>
<dbReference type="InterPro" id="IPR051993">
    <property type="entry name" value="Glycosyltransferase_8"/>
</dbReference>
<evidence type="ECO:0000256" key="13">
    <source>
        <dbReference type="SAM" id="SignalP"/>
    </source>
</evidence>
<reference evidence="14" key="1">
    <citation type="submission" date="2021-02" db="EMBL/GenBank/DDBJ databases">
        <authorList>
            <person name="Nowell W R."/>
        </authorList>
    </citation>
    <scope>NUCLEOTIDE SEQUENCE</scope>
    <source>
        <strain evidence="14">Ploen Becks lab</strain>
    </source>
</reference>
<comment type="catalytic activity">
    <reaction evidence="12">
        <text>3-O-(beta-D-glucosyl)-L-seryl-[EGF-like domain protein] + UDP-alpha-D-xylose = 3-O-[alpha-D-xylosyl-(1-&gt;3)-beta-D-glucosyl]-L-seryl-[EGF-like domain protein] + UDP + H(+)</text>
        <dbReference type="Rhea" id="RHEA:56064"/>
        <dbReference type="Rhea" id="RHEA-COMP:14610"/>
        <dbReference type="Rhea" id="RHEA-COMP:14611"/>
        <dbReference type="ChEBI" id="CHEBI:15378"/>
        <dbReference type="ChEBI" id="CHEBI:57632"/>
        <dbReference type="ChEBI" id="CHEBI:58223"/>
        <dbReference type="ChEBI" id="CHEBI:140575"/>
        <dbReference type="ChEBI" id="CHEBI:140576"/>
        <dbReference type="EC" id="2.4.2.42"/>
    </reaction>
</comment>
<evidence type="ECO:0000256" key="9">
    <source>
        <dbReference type="ARBA" id="ARBA00023180"/>
    </source>
</evidence>
<comment type="similarity">
    <text evidence="2">Belongs to the glycosyltransferase 8 family.</text>
</comment>
<evidence type="ECO:0000256" key="4">
    <source>
        <dbReference type="ARBA" id="ARBA00022679"/>
    </source>
</evidence>
<keyword evidence="15" id="KW-1185">Reference proteome</keyword>
<dbReference type="GO" id="GO:0140563">
    <property type="term" value="F:UDP-D-xylose:beta-D-glucoside alpha-1,3-D-xylosyltransferase activity"/>
    <property type="evidence" value="ECO:0007669"/>
    <property type="project" value="UniProtKB-EC"/>
</dbReference>
<dbReference type="InterPro" id="IPR002495">
    <property type="entry name" value="Glyco_trans_8"/>
</dbReference>
<keyword evidence="9" id="KW-0325">Glycoprotein</keyword>
<evidence type="ECO:0000256" key="11">
    <source>
        <dbReference type="ARBA" id="ARBA00038854"/>
    </source>
</evidence>
<keyword evidence="8" id="KW-0472">Membrane</keyword>
<dbReference type="Pfam" id="PF01501">
    <property type="entry name" value="Glyco_transf_8"/>
    <property type="match status" value="1"/>
</dbReference>
<sequence>MKLNLSILILLFNKLYSIVANENIINLSVVACGDRVPETLVLLKSALMFTRSKLNFLIITENNLKHQFTDEFNKWPEFVRHKFTYVISEPKFPSQNEEEWRKLFKLCASQRIFLPEILPNIDSILYVDTDVLFITGLEQIWSHFENFNSTQLAALAPEHEEANMGWYNRFARHPYYGKLGLNSGVMLMNLTRMREFEFVNKIYPLYQIYKYNITWGDQCLLNILFKFHPDRLYEYDCSWNYRPDHCMYGSNCKSAEANGIRILHGCRRVFQSDKEPAFREIYKAFEAYDFEEESRKKLYISIKESFDKPSVKSTYCGGVKDQFLKTLKTELKNHKQIMIETKRSLEMDSTTTLLLEEKQEL</sequence>
<name>A0A813MBG8_9BILA</name>
<dbReference type="AlphaFoldDB" id="A0A813MBG8"/>
<dbReference type="OrthoDB" id="6238971at2759"/>
<dbReference type="PANTHER" id="PTHR46012:SF2">
    <property type="entry name" value="IP22168P"/>
    <property type="match status" value="1"/>
</dbReference>
<dbReference type="EC" id="2.4.2.42" evidence="11"/>
<comment type="caution">
    <text evidence="14">The sequence shown here is derived from an EMBL/GenBank/DDBJ whole genome shotgun (WGS) entry which is preliminary data.</text>
</comment>
<dbReference type="Gene3D" id="3.90.550.10">
    <property type="entry name" value="Spore Coat Polysaccharide Biosynthesis Protein SpsA, Chain A"/>
    <property type="match status" value="1"/>
</dbReference>
<evidence type="ECO:0000256" key="3">
    <source>
        <dbReference type="ARBA" id="ARBA00022676"/>
    </source>
</evidence>
<evidence type="ECO:0000256" key="12">
    <source>
        <dbReference type="ARBA" id="ARBA00049181"/>
    </source>
</evidence>
<evidence type="ECO:0000256" key="5">
    <source>
        <dbReference type="ARBA" id="ARBA00022692"/>
    </source>
</evidence>
<dbReference type="GO" id="GO:0016020">
    <property type="term" value="C:membrane"/>
    <property type="evidence" value="ECO:0007669"/>
    <property type="project" value="UniProtKB-SubCell"/>
</dbReference>
<evidence type="ECO:0000256" key="7">
    <source>
        <dbReference type="ARBA" id="ARBA00022989"/>
    </source>
</evidence>
<dbReference type="Proteomes" id="UP000663879">
    <property type="component" value="Unassembled WGS sequence"/>
</dbReference>
<comment type="function">
    <text evidence="10">Glycosyltransferase which elongates the O-linked glucose attached to EGF-like repeats in the extracellular domain of Notch proteins by catalyzing the addition of xylose.</text>
</comment>
<accession>A0A813MBG8</accession>
<protein>
    <recommendedName>
        <fullName evidence="11">UDP-D-xylose:beta-D-glucoside alpha-1,3-D-xylosyltransferase</fullName>
        <ecNumber evidence="11">2.4.2.42</ecNumber>
    </recommendedName>
</protein>
<evidence type="ECO:0000256" key="6">
    <source>
        <dbReference type="ARBA" id="ARBA00022968"/>
    </source>
</evidence>
<comment type="subcellular location">
    <subcellularLocation>
        <location evidence="1">Membrane</location>
        <topology evidence="1">Single-pass type II membrane protein</topology>
    </subcellularLocation>
</comment>
<evidence type="ECO:0000256" key="2">
    <source>
        <dbReference type="ARBA" id="ARBA00006351"/>
    </source>
</evidence>
<organism evidence="14 15">
    <name type="scientific">Brachionus calyciflorus</name>
    <dbReference type="NCBI Taxonomy" id="104777"/>
    <lineage>
        <taxon>Eukaryota</taxon>
        <taxon>Metazoa</taxon>
        <taxon>Spiralia</taxon>
        <taxon>Gnathifera</taxon>
        <taxon>Rotifera</taxon>
        <taxon>Eurotatoria</taxon>
        <taxon>Monogononta</taxon>
        <taxon>Pseudotrocha</taxon>
        <taxon>Ploima</taxon>
        <taxon>Brachionidae</taxon>
        <taxon>Brachionus</taxon>
    </lineage>
</organism>
<evidence type="ECO:0000313" key="14">
    <source>
        <dbReference type="EMBL" id="CAF0713883.1"/>
    </source>
</evidence>
<evidence type="ECO:0000256" key="1">
    <source>
        <dbReference type="ARBA" id="ARBA00004606"/>
    </source>
</evidence>
<gene>
    <name evidence="14" type="ORF">OXX778_LOCUS1390</name>
</gene>